<dbReference type="Gene3D" id="3.50.50.60">
    <property type="entry name" value="FAD/NAD(P)-binding domain"/>
    <property type="match status" value="1"/>
</dbReference>
<evidence type="ECO:0000256" key="6">
    <source>
        <dbReference type="PIRSR" id="PIRSR000137-1"/>
    </source>
</evidence>
<feature type="signal peptide" evidence="8">
    <location>
        <begin position="1"/>
        <end position="19"/>
    </location>
</feature>
<keyword evidence="5" id="KW-0560">Oxidoreductase</keyword>
<evidence type="ECO:0000313" key="11">
    <source>
        <dbReference type="Proteomes" id="UP000193467"/>
    </source>
</evidence>
<dbReference type="PIRSF" id="PIRSF000137">
    <property type="entry name" value="Alcohol_oxidase"/>
    <property type="match status" value="1"/>
</dbReference>
<gene>
    <name evidence="10" type="ORF">BCR35DRAFT_147253</name>
</gene>
<evidence type="ECO:0000256" key="1">
    <source>
        <dbReference type="ARBA" id="ARBA00001974"/>
    </source>
</evidence>
<dbReference type="PANTHER" id="PTHR11552">
    <property type="entry name" value="GLUCOSE-METHANOL-CHOLINE GMC OXIDOREDUCTASE"/>
    <property type="match status" value="1"/>
</dbReference>
<organism evidence="10 11">
    <name type="scientific">Leucosporidium creatinivorum</name>
    <dbReference type="NCBI Taxonomy" id="106004"/>
    <lineage>
        <taxon>Eukaryota</taxon>
        <taxon>Fungi</taxon>
        <taxon>Dikarya</taxon>
        <taxon>Basidiomycota</taxon>
        <taxon>Pucciniomycotina</taxon>
        <taxon>Microbotryomycetes</taxon>
        <taxon>Leucosporidiales</taxon>
        <taxon>Leucosporidium</taxon>
    </lineage>
</organism>
<dbReference type="PANTHER" id="PTHR11552:SF201">
    <property type="entry name" value="GLUCOSE-METHANOL-CHOLINE OXIDOREDUCTASE N-TERMINAL DOMAIN-CONTAINING PROTEIN"/>
    <property type="match status" value="1"/>
</dbReference>
<evidence type="ECO:0000259" key="9">
    <source>
        <dbReference type="PROSITE" id="PS00624"/>
    </source>
</evidence>
<dbReference type="PROSITE" id="PS00624">
    <property type="entry name" value="GMC_OXRED_2"/>
    <property type="match status" value="1"/>
</dbReference>
<dbReference type="Proteomes" id="UP000193467">
    <property type="component" value="Unassembled WGS sequence"/>
</dbReference>
<evidence type="ECO:0000313" key="10">
    <source>
        <dbReference type="EMBL" id="ORY73613.1"/>
    </source>
</evidence>
<comment type="caution">
    <text evidence="10">The sequence shown here is derived from an EMBL/GenBank/DDBJ whole genome shotgun (WGS) entry which is preliminary data.</text>
</comment>
<evidence type="ECO:0000256" key="4">
    <source>
        <dbReference type="ARBA" id="ARBA00022827"/>
    </source>
</evidence>
<feature type="active site" description="Proton acceptor" evidence="6">
    <location>
        <position position="605"/>
    </location>
</feature>
<evidence type="ECO:0000256" key="7">
    <source>
        <dbReference type="PIRSR" id="PIRSR000137-2"/>
    </source>
</evidence>
<dbReference type="EMBL" id="MCGR01000045">
    <property type="protein sequence ID" value="ORY73613.1"/>
    <property type="molecule type" value="Genomic_DNA"/>
</dbReference>
<reference evidence="10 11" key="1">
    <citation type="submission" date="2016-07" db="EMBL/GenBank/DDBJ databases">
        <title>Pervasive Adenine N6-methylation of Active Genes in Fungi.</title>
        <authorList>
            <consortium name="DOE Joint Genome Institute"/>
            <person name="Mondo S.J."/>
            <person name="Dannebaum R.O."/>
            <person name="Kuo R.C."/>
            <person name="Labutti K."/>
            <person name="Haridas S."/>
            <person name="Kuo A."/>
            <person name="Salamov A."/>
            <person name="Ahrendt S.R."/>
            <person name="Lipzen A."/>
            <person name="Sullivan W."/>
            <person name="Andreopoulos W.B."/>
            <person name="Clum A."/>
            <person name="Lindquist E."/>
            <person name="Daum C."/>
            <person name="Ramamoorthy G.K."/>
            <person name="Gryganskyi A."/>
            <person name="Culley D."/>
            <person name="Magnuson J.K."/>
            <person name="James T.Y."/>
            <person name="O'Malley M.A."/>
            <person name="Stajich J.E."/>
            <person name="Spatafora J.W."/>
            <person name="Visel A."/>
            <person name="Grigoriev I.V."/>
        </authorList>
    </citation>
    <scope>NUCLEOTIDE SEQUENCE [LARGE SCALE GENOMIC DNA]</scope>
    <source>
        <strain evidence="10 11">62-1032</strain>
    </source>
</reference>
<dbReference type="STRING" id="106004.A0A1Y2EPU0"/>
<feature type="active site" description="Proton donor" evidence="6">
    <location>
        <position position="562"/>
    </location>
</feature>
<evidence type="ECO:0000256" key="3">
    <source>
        <dbReference type="ARBA" id="ARBA00022630"/>
    </source>
</evidence>
<keyword evidence="4 7" id="KW-0274">FAD</keyword>
<keyword evidence="11" id="KW-1185">Reference proteome</keyword>
<comment type="similarity">
    <text evidence="2">Belongs to the GMC oxidoreductase family.</text>
</comment>
<feature type="chain" id="PRO_5012824594" evidence="8">
    <location>
        <begin position="20"/>
        <end position="628"/>
    </location>
</feature>
<evidence type="ECO:0000256" key="2">
    <source>
        <dbReference type="ARBA" id="ARBA00010790"/>
    </source>
</evidence>
<accession>A0A1Y2EPU0</accession>
<name>A0A1Y2EPU0_9BASI</name>
<comment type="cofactor">
    <cofactor evidence="1 7">
        <name>FAD</name>
        <dbReference type="ChEBI" id="CHEBI:57692"/>
    </cofactor>
</comment>
<evidence type="ECO:0000256" key="5">
    <source>
        <dbReference type="ARBA" id="ARBA00023002"/>
    </source>
</evidence>
<dbReference type="InterPro" id="IPR007867">
    <property type="entry name" value="GMC_OxRtase_C"/>
</dbReference>
<dbReference type="Pfam" id="PF05199">
    <property type="entry name" value="GMC_oxred_C"/>
    <property type="match status" value="1"/>
</dbReference>
<dbReference type="Pfam" id="PF00732">
    <property type="entry name" value="GMC_oxred_N"/>
    <property type="match status" value="1"/>
</dbReference>
<dbReference type="SUPFAM" id="SSF51905">
    <property type="entry name" value="FAD/NAD(P)-binding domain"/>
    <property type="match status" value="1"/>
</dbReference>
<dbReference type="OrthoDB" id="269227at2759"/>
<keyword evidence="8" id="KW-0732">Signal</keyword>
<feature type="binding site" evidence="7">
    <location>
        <begin position="606"/>
        <end position="607"/>
    </location>
    <ligand>
        <name>FAD</name>
        <dbReference type="ChEBI" id="CHEBI:57692"/>
    </ligand>
</feature>
<dbReference type="GO" id="GO:0050660">
    <property type="term" value="F:flavin adenine dinucleotide binding"/>
    <property type="evidence" value="ECO:0007669"/>
    <property type="project" value="InterPro"/>
</dbReference>
<dbReference type="InterPro" id="IPR036188">
    <property type="entry name" value="FAD/NAD-bd_sf"/>
</dbReference>
<dbReference type="Gene3D" id="3.30.560.10">
    <property type="entry name" value="Glucose Oxidase, domain 3"/>
    <property type="match status" value="1"/>
</dbReference>
<dbReference type="InParanoid" id="A0A1Y2EPU0"/>
<dbReference type="GO" id="GO:0016614">
    <property type="term" value="F:oxidoreductase activity, acting on CH-OH group of donors"/>
    <property type="evidence" value="ECO:0007669"/>
    <property type="project" value="InterPro"/>
</dbReference>
<proteinExistence type="inferred from homology"/>
<feature type="domain" description="Glucose-methanol-choline oxidoreductase N-terminal" evidence="9">
    <location>
        <begin position="317"/>
        <end position="331"/>
    </location>
</feature>
<protein>
    <submittedName>
        <fullName evidence="10">GMC oxidoreductase-domain-containing protein</fullName>
    </submittedName>
</protein>
<dbReference type="AlphaFoldDB" id="A0A1Y2EPU0"/>
<keyword evidence="3" id="KW-0285">Flavoprotein</keyword>
<dbReference type="InterPro" id="IPR012132">
    <property type="entry name" value="GMC_OxRdtase"/>
</dbReference>
<dbReference type="SUPFAM" id="SSF54373">
    <property type="entry name" value="FAD-linked reductases, C-terminal domain"/>
    <property type="match status" value="1"/>
</dbReference>
<evidence type="ECO:0000256" key="8">
    <source>
        <dbReference type="SAM" id="SignalP"/>
    </source>
</evidence>
<dbReference type="InterPro" id="IPR000172">
    <property type="entry name" value="GMC_OxRdtase_N"/>
</dbReference>
<sequence length="628" mass="66885">MRSTLLLASAMAFFVQAEARVWGYIDTSNHLLLPTVLKQSYDFIVVGGGNTGLAVASRLSEDKHKTVLVIEAGTSQVTNAGVSIPAEAGSTFLSDIDWAFYTAPQKKANNRSVYWPRGKMLGGSSGLNFLAWTRPNEADMTSIVNMAGTGASSWSWKHMLSYFKKSESYTSPTANNQGVKRVDVPSVHGHAKVGVSASYPPYLSSQFVGFFKGLRELRVEVDQDLSDGQGEGVSYSASSMDPITRSRETSDTAYIVPIVAGRTNLVVLTSAQATKLTWASKKSGSNVVASGVNFVATAKNHTTLHVTAKAEVILSAGSIQTPQLLELSGVGDPSILNPLGISTVVNLPGVGANLQDHPGVVVVEKLKPAYQSLDNLSGVPLATAVGEYALGQGLLTQELSVLAYLTGSSFLTKAEQAEALALSKTPNAALPKKQQAQMIANLAAGSPVVEFLSINVYFGESASGATNESYISLASCIQHSFSRGSIHISTADPLTAPTIDPSYLQHPFDMFILSKAAQFMRKVAQKTSLSKFISGEAEPGTGVQSECEWEEYVRESIRTEYHPIGTASMMPRAEKGVVDPRLTVYGTSNVRVADLSILPLHVSTHPQSLAYAIGEKAAAMILADHQDC</sequence>